<feature type="compositionally biased region" description="Basic and acidic residues" evidence="1">
    <location>
        <begin position="251"/>
        <end position="264"/>
    </location>
</feature>
<feature type="compositionally biased region" description="Polar residues" evidence="1">
    <location>
        <begin position="138"/>
        <end position="154"/>
    </location>
</feature>
<feature type="compositionally biased region" description="Low complexity" evidence="1">
    <location>
        <begin position="272"/>
        <end position="282"/>
    </location>
</feature>
<dbReference type="GO" id="GO:0005737">
    <property type="term" value="C:cytoplasm"/>
    <property type="evidence" value="ECO:0007669"/>
    <property type="project" value="TreeGrafter"/>
</dbReference>
<dbReference type="CDD" id="cd00052">
    <property type="entry name" value="EH"/>
    <property type="match status" value="1"/>
</dbReference>
<dbReference type="InterPro" id="IPR000261">
    <property type="entry name" value="EH_dom"/>
</dbReference>
<dbReference type="SUPFAM" id="SSF47473">
    <property type="entry name" value="EF-hand"/>
    <property type="match status" value="1"/>
</dbReference>
<evidence type="ECO:0000259" key="2">
    <source>
        <dbReference type="PROSITE" id="PS50031"/>
    </source>
</evidence>
<comment type="caution">
    <text evidence="3">The sequence shown here is derived from an EMBL/GenBank/DDBJ whole genome shotgun (WGS) entry which is preliminary data.</text>
</comment>
<dbReference type="PROSITE" id="PS50031">
    <property type="entry name" value="EH"/>
    <property type="match status" value="1"/>
</dbReference>
<dbReference type="PANTHER" id="PTHR11216">
    <property type="entry name" value="EH DOMAIN"/>
    <property type="match status" value="1"/>
</dbReference>
<reference evidence="3" key="1">
    <citation type="journal article" date="2019" name="Beilstein J. Org. Chem.">
        <title>Nanangenines: drimane sesquiterpenoids as the dominant metabolite cohort of a novel Australian fungus, Aspergillus nanangensis.</title>
        <authorList>
            <person name="Lacey H.J."/>
            <person name="Gilchrist C.L.M."/>
            <person name="Crombie A."/>
            <person name="Kalaitzis J.A."/>
            <person name="Vuong D."/>
            <person name="Rutledge P.J."/>
            <person name="Turner P."/>
            <person name="Pitt J.I."/>
            <person name="Lacey E."/>
            <person name="Chooi Y.H."/>
            <person name="Piggott A.M."/>
        </authorList>
    </citation>
    <scope>NUCLEOTIDE SEQUENCE</scope>
    <source>
        <strain evidence="3">MST-FP2251</strain>
    </source>
</reference>
<reference evidence="3" key="2">
    <citation type="submission" date="2020-02" db="EMBL/GenBank/DDBJ databases">
        <authorList>
            <person name="Gilchrist C.L.M."/>
            <person name="Chooi Y.-H."/>
        </authorList>
    </citation>
    <scope>NUCLEOTIDE SEQUENCE</scope>
    <source>
        <strain evidence="3">MST-FP2251</strain>
    </source>
</reference>
<dbReference type="SMART" id="SM00027">
    <property type="entry name" value="EH"/>
    <property type="match status" value="1"/>
</dbReference>
<feature type="compositionally biased region" description="Basic residues" evidence="1">
    <location>
        <begin position="319"/>
        <end position="329"/>
    </location>
</feature>
<feature type="compositionally biased region" description="Basic and acidic residues" evidence="1">
    <location>
        <begin position="106"/>
        <end position="132"/>
    </location>
</feature>
<keyword evidence="4" id="KW-1185">Reference proteome</keyword>
<evidence type="ECO:0000313" key="3">
    <source>
        <dbReference type="EMBL" id="KAF9894599.1"/>
    </source>
</evidence>
<feature type="region of interest" description="Disordered" evidence="1">
    <location>
        <begin position="299"/>
        <end position="358"/>
    </location>
</feature>
<dbReference type="AlphaFoldDB" id="A0AAD4GY71"/>
<feature type="compositionally biased region" description="Polar residues" evidence="1">
    <location>
        <begin position="63"/>
        <end position="83"/>
    </location>
</feature>
<gene>
    <name evidence="3" type="primary">IRS4</name>
    <name evidence="3" type="ORF">FE257_006487</name>
</gene>
<organism evidence="3 4">
    <name type="scientific">Aspergillus nanangensis</name>
    <dbReference type="NCBI Taxonomy" id="2582783"/>
    <lineage>
        <taxon>Eukaryota</taxon>
        <taxon>Fungi</taxon>
        <taxon>Dikarya</taxon>
        <taxon>Ascomycota</taxon>
        <taxon>Pezizomycotina</taxon>
        <taxon>Eurotiomycetes</taxon>
        <taxon>Eurotiomycetidae</taxon>
        <taxon>Eurotiales</taxon>
        <taxon>Aspergillaceae</taxon>
        <taxon>Aspergillus</taxon>
        <taxon>Aspergillus subgen. Circumdati</taxon>
    </lineage>
</organism>
<sequence length="515" mass="56513">MASSTHRVGPHSSANYAAIQGAALAFQAHSREDSEIPPEVGSVKDKIGRFAKFDSSPARVSADASSQNEKASTTHLSQQNTPAQVAAQKPPVSSRKHIAITNTSSLRDESKPRDERKVDKRDIASDTPESHIKAVAINESTPKPSSSGKNQSLRNKAIPQEPTNSSTSLSPAQVAATKPRVLPPTPRKDTVPTSGPSSAPASATTKKSKSFDESPTPSSRSSAAPKGSPIWTDKQGPALPSRSNTSPMTLRDPKSHRMVLDEARTAAGRPYNNNNSSSSSVNEHSGINEEALSDAIVASSLASSRASSRKRTPPPPPPQRRHGARSTLRHHTEQTRSISPLRHTLRNSPTTEEEVRHDHRHRRLLIHKHPHKHHEGDRKRWRSEITERARKRYEGVWAANKGLAVPTQEEIDKLSSIQGQPSIQYPSDASEMVINVVVRDIWSRSRLQPRILEKIWSLVDEQKIGLLTREEFVVGMWLIDQQLKGHKLPVQVPTSVWSSVNRVSGISLEGINFST</sequence>
<evidence type="ECO:0000256" key="1">
    <source>
        <dbReference type="SAM" id="MobiDB-lite"/>
    </source>
</evidence>
<feature type="compositionally biased region" description="Low complexity" evidence="1">
    <location>
        <begin position="192"/>
        <end position="205"/>
    </location>
</feature>
<name>A0AAD4GY71_ASPNN</name>
<dbReference type="PANTHER" id="PTHR11216:SF31">
    <property type="entry name" value="AT21416P"/>
    <property type="match status" value="1"/>
</dbReference>
<accession>A0AAD4GY71</accession>
<protein>
    <submittedName>
        <fullName evidence="3">Increased rDNA silencing protein</fullName>
    </submittedName>
</protein>
<feature type="region of interest" description="Disordered" evidence="1">
    <location>
        <begin position="54"/>
        <end position="285"/>
    </location>
</feature>
<feature type="compositionally biased region" description="Low complexity" evidence="1">
    <location>
        <begin position="214"/>
        <end position="225"/>
    </location>
</feature>
<dbReference type="EMBL" id="VCAU01000003">
    <property type="protein sequence ID" value="KAF9894599.1"/>
    <property type="molecule type" value="Genomic_DNA"/>
</dbReference>
<dbReference type="Gene3D" id="1.10.238.10">
    <property type="entry name" value="EF-hand"/>
    <property type="match status" value="1"/>
</dbReference>
<feature type="domain" description="EH" evidence="2">
    <location>
        <begin position="424"/>
        <end position="503"/>
    </location>
</feature>
<proteinExistence type="predicted"/>
<dbReference type="Pfam" id="PF12763">
    <property type="entry name" value="EH"/>
    <property type="match status" value="1"/>
</dbReference>
<dbReference type="InterPro" id="IPR011992">
    <property type="entry name" value="EF-hand-dom_pair"/>
</dbReference>
<feature type="compositionally biased region" description="Polar residues" evidence="1">
    <location>
        <begin position="161"/>
        <end position="171"/>
    </location>
</feature>
<dbReference type="Proteomes" id="UP001194746">
    <property type="component" value="Unassembled WGS sequence"/>
</dbReference>
<evidence type="ECO:0000313" key="4">
    <source>
        <dbReference type="Proteomes" id="UP001194746"/>
    </source>
</evidence>